<reference evidence="1 2" key="1">
    <citation type="submission" date="2022-06" db="EMBL/GenBank/DDBJ databases">
        <authorList>
            <person name="So Y."/>
        </authorList>
    </citation>
    <scope>NUCLEOTIDE SEQUENCE [LARGE SCALE GENOMIC DNA]</scope>
    <source>
        <strain evidence="1 2">STR3</strain>
    </source>
</reference>
<sequence length="70" mass="7986">MPEDHLTMLLAEALRDLVLFVEHRPETATEDDDVRALEDLVSVLGQASPTDRNRMKLLLGDEVYSYLGWD</sequence>
<protein>
    <submittedName>
        <fullName evidence="1">Uncharacterized protein</fullName>
    </submittedName>
</protein>
<keyword evidence="2" id="KW-1185">Reference proteome</keyword>
<dbReference type="EMBL" id="JANARS010000003">
    <property type="protein sequence ID" value="MCP3421913.1"/>
    <property type="molecule type" value="Genomic_DNA"/>
</dbReference>
<comment type="caution">
    <text evidence="1">The sequence shown here is derived from an EMBL/GenBank/DDBJ whole genome shotgun (WGS) entry which is preliminary data.</text>
</comment>
<evidence type="ECO:0000313" key="1">
    <source>
        <dbReference type="EMBL" id="MCP3421913.1"/>
    </source>
</evidence>
<evidence type="ECO:0000313" key="2">
    <source>
        <dbReference type="Proteomes" id="UP001204524"/>
    </source>
</evidence>
<gene>
    <name evidence="1" type="ORF">NCI01_08915</name>
</gene>
<organism evidence="1 2">
    <name type="scientific">Nocardioides pinisoli</name>
    <dbReference type="NCBI Taxonomy" id="2950279"/>
    <lineage>
        <taxon>Bacteria</taxon>
        <taxon>Bacillati</taxon>
        <taxon>Actinomycetota</taxon>
        <taxon>Actinomycetes</taxon>
        <taxon>Propionibacteriales</taxon>
        <taxon>Nocardioidaceae</taxon>
        <taxon>Nocardioides</taxon>
    </lineage>
</organism>
<name>A0ABT1KY01_9ACTN</name>
<accession>A0ABT1KY01</accession>
<proteinExistence type="predicted"/>
<dbReference type="Proteomes" id="UP001204524">
    <property type="component" value="Unassembled WGS sequence"/>
</dbReference>
<dbReference type="RefSeq" id="WP_254181122.1">
    <property type="nucleotide sequence ID" value="NZ_JANARS010000003.1"/>
</dbReference>